<dbReference type="EMBL" id="FOZK01000002">
    <property type="protein sequence ID" value="SFS02395.1"/>
    <property type="molecule type" value="Genomic_DNA"/>
</dbReference>
<dbReference type="InterPro" id="IPR006311">
    <property type="entry name" value="TAT_signal"/>
</dbReference>
<dbReference type="PROSITE" id="PS51318">
    <property type="entry name" value="TAT"/>
    <property type="match status" value="1"/>
</dbReference>
<name>A0A1I6LFX8_9EURY</name>
<gene>
    <name evidence="1" type="ORF">SAMN05216559_2637</name>
</gene>
<protein>
    <submittedName>
        <fullName evidence="1">Tat (Twin-arginine translocation) pathway signal sequence</fullName>
    </submittedName>
</protein>
<dbReference type="Proteomes" id="UP000199062">
    <property type="component" value="Unassembled WGS sequence"/>
</dbReference>
<dbReference type="STRING" id="767519.SAMN05216559_2637"/>
<dbReference type="Gene3D" id="2.60.120.260">
    <property type="entry name" value="Galactose-binding domain-like"/>
    <property type="match status" value="1"/>
</dbReference>
<evidence type="ECO:0000313" key="1">
    <source>
        <dbReference type="EMBL" id="SFS02395.1"/>
    </source>
</evidence>
<dbReference type="AlphaFoldDB" id="A0A1I6LFX8"/>
<organism evidence="1 2">
    <name type="scientific">Halomicrobium zhouii</name>
    <dbReference type="NCBI Taxonomy" id="767519"/>
    <lineage>
        <taxon>Archaea</taxon>
        <taxon>Methanobacteriati</taxon>
        <taxon>Methanobacteriota</taxon>
        <taxon>Stenosarchaea group</taxon>
        <taxon>Halobacteria</taxon>
        <taxon>Halobacteriales</taxon>
        <taxon>Haloarculaceae</taxon>
        <taxon>Halomicrobium</taxon>
    </lineage>
</organism>
<dbReference type="NCBIfam" id="TIGR01409">
    <property type="entry name" value="TAT_signal_seq"/>
    <property type="match status" value="1"/>
</dbReference>
<evidence type="ECO:0000313" key="2">
    <source>
        <dbReference type="Proteomes" id="UP000199062"/>
    </source>
</evidence>
<reference evidence="1 2" key="1">
    <citation type="submission" date="2016-10" db="EMBL/GenBank/DDBJ databases">
        <authorList>
            <person name="de Groot N.N."/>
        </authorList>
    </citation>
    <scope>NUCLEOTIDE SEQUENCE [LARGE SCALE GENOMIC DNA]</scope>
    <source>
        <strain evidence="1 2">CGMCC 1.10457</strain>
    </source>
</reference>
<sequence length="294" mass="31251">MEGTWGSTGSATRRNVLKGIGATTAAALAGGAVPASGAAETSDDAVTLGDFESGLAGWRGVGETTLDRVAKSERPAAVTSGDHALAATTDRTAGRIENEERVRNADLVANPSLFATVTPGRIPGSDVAISVRFRLHYVDDGLFGDDTGVVESDAQTVRPHAPAVVSWDLRELAETTRADATKLEIDWSPATDSASDSLDSDAGEAWTVVVDDVHLTDDGDRIRRLRLGEHFERLQFALGAYRSTEVHLRTEHLESGEFVFASGSSVPYTVETLTDDGVEFVLDGVEYLFGGEWL</sequence>
<keyword evidence="2" id="KW-1185">Reference proteome</keyword>
<accession>A0A1I6LFX8</accession>
<dbReference type="InterPro" id="IPR019546">
    <property type="entry name" value="TAT_signal_bac_arc"/>
</dbReference>
<proteinExistence type="predicted"/>